<dbReference type="RefSeq" id="WP_119058374.1">
    <property type="nucleotide sequence ID" value="NZ_UNSC01000007.1"/>
</dbReference>
<evidence type="ECO:0000313" key="2">
    <source>
        <dbReference type="EMBL" id="SZD74014.1"/>
    </source>
</evidence>
<keyword evidence="3" id="KW-1185">Reference proteome</keyword>
<dbReference type="Gene3D" id="2.40.128.110">
    <property type="entry name" value="Lipid/polyisoprenoid-binding, YceI-like"/>
    <property type="match status" value="1"/>
</dbReference>
<organism evidence="2 3">
    <name type="scientific">Candidatus Ornithobacterium hominis</name>
    <dbReference type="NCBI Taxonomy" id="2497989"/>
    <lineage>
        <taxon>Bacteria</taxon>
        <taxon>Pseudomonadati</taxon>
        <taxon>Bacteroidota</taxon>
        <taxon>Flavobacteriia</taxon>
        <taxon>Flavobacteriales</taxon>
        <taxon>Weeksellaceae</taxon>
        <taxon>Ornithobacterium</taxon>
    </lineage>
</organism>
<evidence type="ECO:0000313" key="3">
    <source>
        <dbReference type="Proteomes" id="UP000262142"/>
    </source>
</evidence>
<protein>
    <submittedName>
        <fullName evidence="2">Uncharacterized conserved protein</fullName>
    </submittedName>
</protein>
<evidence type="ECO:0000259" key="1">
    <source>
        <dbReference type="Pfam" id="PF04264"/>
    </source>
</evidence>
<dbReference type="InterPro" id="IPR007372">
    <property type="entry name" value="Lipid/polyisoprenoid-bd_YceI"/>
</dbReference>
<proteinExistence type="predicted"/>
<dbReference type="SUPFAM" id="SSF101874">
    <property type="entry name" value="YceI-like"/>
    <property type="match status" value="1"/>
</dbReference>
<dbReference type="Proteomes" id="UP000262142">
    <property type="component" value="Unassembled WGS sequence"/>
</dbReference>
<dbReference type="OrthoDB" id="9794147at2"/>
<dbReference type="InterPro" id="IPR036761">
    <property type="entry name" value="TTHA0802/YceI-like_sf"/>
</dbReference>
<gene>
    <name evidence="2" type="ORF">SAMEA104719789_01469</name>
</gene>
<dbReference type="AlphaFoldDB" id="A0A383U2A4"/>
<dbReference type="Pfam" id="PF04264">
    <property type="entry name" value="YceI"/>
    <property type="match status" value="1"/>
</dbReference>
<accession>A0A383U2A4</accession>
<dbReference type="EMBL" id="UNSC01000007">
    <property type="protein sequence ID" value="SZD74014.1"/>
    <property type="molecule type" value="Genomic_DNA"/>
</dbReference>
<sequence length="185" mass="20816">MRNLSYKGILLVAGLFFAFGFMKAQIYNVVDSDLEITGTSTLHDWEMNSDYSEGYLKGVVQNSNLKSIQEMRVQMKVTNLRSGKDAMDKVAYDAMKNDRFKNVDFELISATKKNENWVLHGYFTFAGARKEVKLNVAGNVIGKTITLIGSYTFKLTDFGIEPPTAMFGTIKTGDDVSLNFNIKFK</sequence>
<reference evidence="2 3" key="1">
    <citation type="submission" date="2018-09" db="EMBL/GenBank/DDBJ databases">
        <authorList>
            <consortium name="Pathogen Informatics"/>
        </authorList>
    </citation>
    <scope>NUCLEOTIDE SEQUENCE [LARGE SCALE GENOMIC DNA]</scope>
    <source>
        <strain evidence="2 3">OH-22767</strain>
    </source>
</reference>
<name>A0A383U2A4_9FLAO</name>
<feature type="domain" description="Lipid/polyisoprenoid-binding YceI-like" evidence="1">
    <location>
        <begin position="60"/>
        <end position="184"/>
    </location>
</feature>